<organism evidence="9 10">
    <name type="scientific">Cucumis sativus</name>
    <name type="common">Cucumber</name>
    <dbReference type="NCBI Taxonomy" id="3659"/>
    <lineage>
        <taxon>Eukaryota</taxon>
        <taxon>Viridiplantae</taxon>
        <taxon>Streptophyta</taxon>
        <taxon>Embryophyta</taxon>
        <taxon>Tracheophyta</taxon>
        <taxon>Spermatophyta</taxon>
        <taxon>Magnoliopsida</taxon>
        <taxon>eudicotyledons</taxon>
        <taxon>Gunneridae</taxon>
        <taxon>Pentapetalae</taxon>
        <taxon>rosids</taxon>
        <taxon>fabids</taxon>
        <taxon>Cucurbitales</taxon>
        <taxon>Cucurbitaceae</taxon>
        <taxon>Benincaseae</taxon>
        <taxon>Cucumis</taxon>
    </lineage>
</organism>
<keyword evidence="5" id="KW-0325">Glycoprotein</keyword>
<keyword evidence="2" id="KW-0479">Metal-binding</keyword>
<protein>
    <submittedName>
        <fullName evidence="9">Mavicyanin</fullName>
    </submittedName>
</protein>
<dbReference type="GO" id="GO:0046872">
    <property type="term" value="F:metal ion binding"/>
    <property type="evidence" value="ECO:0007669"/>
    <property type="project" value="UniProtKB-KW"/>
</dbReference>
<dbReference type="OrthoDB" id="1933492at2759"/>
<gene>
    <name evidence="9" type="ORF">Csa_6G410670</name>
</gene>
<dbReference type="GO" id="GO:0005886">
    <property type="term" value="C:plasma membrane"/>
    <property type="evidence" value="ECO:0000318"/>
    <property type="project" value="GO_Central"/>
</dbReference>
<evidence type="ECO:0000256" key="2">
    <source>
        <dbReference type="ARBA" id="ARBA00022723"/>
    </source>
</evidence>
<sequence>MGSVKMPSPFFWISTMALFTLSAAATVHQVGDSPGWTTLIPVDYAKWASSQKFHVGDTLLFKYNSTFHNALQVTQEQYKACNSSSPVASYSSGADSIVLKRPGTFYFLCGFPGHCQLGQKVEVKVTSGSSSHLPAPSPSPGPSPSPMGGPSASAPTPSAASSLSHFFSMLICLSLEFALLYSVFV</sequence>
<dbReference type="SUPFAM" id="SSF49503">
    <property type="entry name" value="Cupredoxins"/>
    <property type="match status" value="1"/>
</dbReference>
<evidence type="ECO:0000259" key="8">
    <source>
        <dbReference type="PROSITE" id="PS51485"/>
    </source>
</evidence>
<dbReference type="PANTHER" id="PTHR33021">
    <property type="entry name" value="BLUE COPPER PROTEIN"/>
    <property type="match status" value="1"/>
</dbReference>
<dbReference type="InterPro" id="IPR008972">
    <property type="entry name" value="Cupredoxin"/>
</dbReference>
<dbReference type="GO" id="GO:0009055">
    <property type="term" value="F:electron transfer activity"/>
    <property type="evidence" value="ECO:0007669"/>
    <property type="project" value="InterPro"/>
</dbReference>
<evidence type="ECO:0000256" key="4">
    <source>
        <dbReference type="ARBA" id="ARBA00023008"/>
    </source>
</evidence>
<keyword evidence="4" id="KW-0186">Copper</keyword>
<accession>A0A0A0KHQ2</accession>
<feature type="region of interest" description="Disordered" evidence="6">
    <location>
        <begin position="128"/>
        <end position="156"/>
    </location>
</feature>
<dbReference type="OMA" id="YNEWTST"/>
<proteinExistence type="predicted"/>
<dbReference type="PROSITE" id="PS00196">
    <property type="entry name" value="COPPER_BLUE"/>
    <property type="match status" value="1"/>
</dbReference>
<dbReference type="Gene3D" id="2.60.40.420">
    <property type="entry name" value="Cupredoxins - blue copper proteins"/>
    <property type="match status" value="1"/>
</dbReference>
<feature type="domain" description="Phytocyanin" evidence="8">
    <location>
        <begin position="26"/>
        <end position="127"/>
    </location>
</feature>
<dbReference type="Proteomes" id="UP000029981">
    <property type="component" value="Chromosome 6"/>
</dbReference>
<keyword evidence="7" id="KW-0732">Signal</keyword>
<dbReference type="InterPro" id="IPR039391">
    <property type="entry name" value="Phytocyanin-like"/>
</dbReference>
<evidence type="ECO:0000256" key="3">
    <source>
        <dbReference type="ARBA" id="ARBA00022982"/>
    </source>
</evidence>
<reference evidence="9 10" key="4">
    <citation type="journal article" date="2011" name="BMC Genomics">
        <title>RNA-Seq improves annotation of protein-coding genes in the cucumber genome.</title>
        <authorList>
            <person name="Li Z."/>
            <person name="Zhang Z."/>
            <person name="Yan P."/>
            <person name="Huang S."/>
            <person name="Fei Z."/>
            <person name="Lin K."/>
        </authorList>
    </citation>
    <scope>NUCLEOTIDE SEQUENCE [LARGE SCALE GENOMIC DNA]</scope>
    <source>
        <strain evidence="10">cv. 9930</strain>
    </source>
</reference>
<evidence type="ECO:0000256" key="1">
    <source>
        <dbReference type="ARBA" id="ARBA00022448"/>
    </source>
</evidence>
<feature type="compositionally biased region" description="Pro residues" evidence="6">
    <location>
        <begin position="135"/>
        <end position="147"/>
    </location>
</feature>
<name>A0A0A0KHQ2_CUCSA</name>
<feature type="chain" id="PRO_5001972141" evidence="7">
    <location>
        <begin position="25"/>
        <end position="185"/>
    </location>
</feature>
<reference evidence="9 10" key="2">
    <citation type="journal article" date="2009" name="PLoS ONE">
        <title>An integrated genetic and cytogenetic map of the cucumber genome.</title>
        <authorList>
            <person name="Ren Y."/>
            <person name="Zhang Z."/>
            <person name="Liu J."/>
            <person name="Staub J.E."/>
            <person name="Han Y."/>
            <person name="Cheng Z."/>
            <person name="Li X."/>
            <person name="Lu J."/>
            <person name="Miao H."/>
            <person name="Kang H."/>
            <person name="Xie B."/>
            <person name="Gu X."/>
            <person name="Wang X."/>
            <person name="Du Y."/>
            <person name="Jin W."/>
            <person name="Huang S."/>
        </authorList>
    </citation>
    <scope>NUCLEOTIDE SEQUENCE [LARGE SCALE GENOMIC DNA]</scope>
    <source>
        <strain evidence="10">cv. 9930</strain>
    </source>
</reference>
<keyword evidence="10" id="KW-1185">Reference proteome</keyword>
<dbReference type="Gramene" id="KGN47912">
    <property type="protein sequence ID" value="KGN47912"/>
    <property type="gene ID" value="Csa_6G410670"/>
</dbReference>
<dbReference type="PROSITE" id="PS51485">
    <property type="entry name" value="PHYTOCYANIN"/>
    <property type="match status" value="1"/>
</dbReference>
<evidence type="ECO:0000256" key="6">
    <source>
        <dbReference type="SAM" id="MobiDB-lite"/>
    </source>
</evidence>
<dbReference type="EMBL" id="CM002927">
    <property type="protein sequence ID" value="KGN47912.1"/>
    <property type="molecule type" value="Genomic_DNA"/>
</dbReference>
<evidence type="ECO:0000256" key="5">
    <source>
        <dbReference type="ARBA" id="ARBA00023180"/>
    </source>
</evidence>
<dbReference type="InterPro" id="IPR028871">
    <property type="entry name" value="BlueCu_1_BS"/>
</dbReference>
<evidence type="ECO:0000313" key="10">
    <source>
        <dbReference type="Proteomes" id="UP000029981"/>
    </source>
</evidence>
<dbReference type="AlphaFoldDB" id="A0A0A0KHQ2"/>
<dbReference type="Pfam" id="PF02298">
    <property type="entry name" value="Cu_bind_like"/>
    <property type="match status" value="1"/>
</dbReference>
<keyword evidence="1" id="KW-0813">Transport</keyword>
<dbReference type="KEGG" id="csv:101203473"/>
<keyword evidence="3" id="KW-0249">Electron transport</keyword>
<reference evidence="9 10" key="1">
    <citation type="journal article" date="2009" name="Nat. Genet.">
        <title>The genome of the cucumber, Cucumis sativus L.</title>
        <authorList>
            <person name="Huang S."/>
            <person name="Li R."/>
            <person name="Zhang Z."/>
            <person name="Li L."/>
            <person name="Gu X."/>
            <person name="Fan W."/>
            <person name="Lucas W.J."/>
            <person name="Wang X."/>
            <person name="Xie B."/>
            <person name="Ni P."/>
            <person name="Ren Y."/>
            <person name="Zhu H."/>
            <person name="Li J."/>
            <person name="Lin K."/>
            <person name="Jin W."/>
            <person name="Fei Z."/>
            <person name="Li G."/>
            <person name="Staub J."/>
            <person name="Kilian A."/>
            <person name="van der Vossen E.A."/>
            <person name="Wu Y."/>
            <person name="Guo J."/>
            <person name="He J."/>
            <person name="Jia Z."/>
            <person name="Ren Y."/>
            <person name="Tian G."/>
            <person name="Lu Y."/>
            <person name="Ruan J."/>
            <person name="Qian W."/>
            <person name="Wang M."/>
            <person name="Huang Q."/>
            <person name="Li B."/>
            <person name="Xuan Z."/>
            <person name="Cao J."/>
            <person name="Asan"/>
            <person name="Wu Z."/>
            <person name="Zhang J."/>
            <person name="Cai Q."/>
            <person name="Bai Y."/>
            <person name="Zhao B."/>
            <person name="Han Y."/>
            <person name="Li Y."/>
            <person name="Li X."/>
            <person name="Wang S."/>
            <person name="Shi Q."/>
            <person name="Liu S."/>
            <person name="Cho W.K."/>
            <person name="Kim J.Y."/>
            <person name="Xu Y."/>
            <person name="Heller-Uszynska K."/>
            <person name="Miao H."/>
            <person name="Cheng Z."/>
            <person name="Zhang S."/>
            <person name="Wu J."/>
            <person name="Yang Y."/>
            <person name="Kang H."/>
            <person name="Li M."/>
            <person name="Liang H."/>
            <person name="Ren X."/>
            <person name="Shi Z."/>
            <person name="Wen M."/>
            <person name="Jian M."/>
            <person name="Yang H."/>
            <person name="Zhang G."/>
            <person name="Yang Z."/>
            <person name="Chen R."/>
            <person name="Liu S."/>
            <person name="Li J."/>
            <person name="Ma L."/>
            <person name="Liu H."/>
            <person name="Zhou Y."/>
            <person name="Zhao J."/>
            <person name="Fang X."/>
            <person name="Li G."/>
            <person name="Fang L."/>
            <person name="Li Y."/>
            <person name="Liu D."/>
            <person name="Zheng H."/>
            <person name="Zhang Y."/>
            <person name="Qin N."/>
            <person name="Li Z."/>
            <person name="Yang G."/>
            <person name="Yang S."/>
            <person name="Bolund L."/>
            <person name="Kristiansen K."/>
            <person name="Zheng H."/>
            <person name="Li S."/>
            <person name="Zhang X."/>
            <person name="Yang H."/>
            <person name="Wang J."/>
            <person name="Sun R."/>
            <person name="Zhang B."/>
            <person name="Jiang S."/>
            <person name="Wang J."/>
            <person name="Du Y."/>
            <person name="Li S."/>
        </authorList>
    </citation>
    <scope>NUCLEOTIDE SEQUENCE [LARGE SCALE GENOMIC DNA]</scope>
    <source>
        <strain evidence="10">cv. 9930</strain>
    </source>
</reference>
<evidence type="ECO:0000256" key="7">
    <source>
        <dbReference type="SAM" id="SignalP"/>
    </source>
</evidence>
<dbReference type="PANTHER" id="PTHR33021:SF356">
    <property type="entry name" value="MAVICYANIN"/>
    <property type="match status" value="1"/>
</dbReference>
<evidence type="ECO:0000313" key="9">
    <source>
        <dbReference type="EMBL" id="KGN47912.1"/>
    </source>
</evidence>
<dbReference type="eggNOG" id="ENOG502S2F9">
    <property type="taxonomic scope" value="Eukaryota"/>
</dbReference>
<dbReference type="FunFam" id="2.60.40.420:FF:000003">
    <property type="entry name" value="Blue copper"/>
    <property type="match status" value="1"/>
</dbReference>
<reference evidence="9 10" key="3">
    <citation type="journal article" date="2010" name="BMC Genomics">
        <title>Transcriptome sequencing and comparative analysis of cucumber flowers with different sex types.</title>
        <authorList>
            <person name="Guo S."/>
            <person name="Zheng Y."/>
            <person name="Joung J.G."/>
            <person name="Liu S."/>
            <person name="Zhang Z."/>
            <person name="Crasta O.R."/>
            <person name="Sobral B.W."/>
            <person name="Xu Y."/>
            <person name="Huang S."/>
            <person name="Fei Z."/>
        </authorList>
    </citation>
    <scope>NUCLEOTIDE SEQUENCE [LARGE SCALE GENOMIC DNA]</scope>
    <source>
        <strain evidence="10">cv. 9930</strain>
    </source>
</reference>
<dbReference type="STRING" id="3659.A0A0A0KHQ2"/>
<feature type="signal peptide" evidence="7">
    <location>
        <begin position="1"/>
        <end position="24"/>
    </location>
</feature>
<dbReference type="InterPro" id="IPR003245">
    <property type="entry name" value="Phytocyanin_dom"/>
</dbReference>